<sequence>MLNKNGLIIALFILVTTILMIGYGFGVKAQYLPFTEELGFNASQLQFIRGWLLLAWVAGILLPILLLIQSWKQPAARLFWCGYLLTLVIQIFSEGLLSRQLVPSVVVPIGFFYTVFRLWQLVDGFGQLALSSLPLVAFRVVVLFWAANLVMLLLVSWPTVFTGFKSS</sequence>
<accession>B0C3Z4</accession>
<gene>
    <name evidence="2" type="ordered locus">AM1_1217</name>
</gene>
<keyword evidence="3" id="KW-1185">Reference proteome</keyword>
<feature type="transmembrane region" description="Helical" evidence="1">
    <location>
        <begin position="105"/>
        <end position="122"/>
    </location>
</feature>
<reference evidence="2 3" key="1">
    <citation type="journal article" date="2008" name="Proc. Natl. Acad. Sci. U.S.A.">
        <title>Niche adaptation and genome expansion in the chlorophyll d-producing cyanobacterium Acaryochloris marina.</title>
        <authorList>
            <person name="Swingley W.D."/>
            <person name="Chen M."/>
            <person name="Cheung P.C."/>
            <person name="Conrad A.L."/>
            <person name="Dejesa L.C."/>
            <person name="Hao J."/>
            <person name="Honchak B.M."/>
            <person name="Karbach L.E."/>
            <person name="Kurdoglu A."/>
            <person name="Lahiri S."/>
            <person name="Mastrian S.D."/>
            <person name="Miyashita H."/>
            <person name="Page L."/>
            <person name="Ramakrishna P."/>
            <person name="Satoh S."/>
            <person name="Sattley W.M."/>
            <person name="Shimada Y."/>
            <person name="Taylor H.L."/>
            <person name="Tomo T."/>
            <person name="Tsuchiya T."/>
            <person name="Wang Z.T."/>
            <person name="Raymond J."/>
            <person name="Mimuro M."/>
            <person name="Blankenship R.E."/>
            <person name="Touchman J.W."/>
        </authorList>
    </citation>
    <scope>NUCLEOTIDE SEQUENCE [LARGE SCALE GENOMIC DNA]</scope>
    <source>
        <strain evidence="3">MBIC 11017</strain>
    </source>
</reference>
<feature type="transmembrane region" description="Helical" evidence="1">
    <location>
        <begin position="134"/>
        <end position="157"/>
    </location>
</feature>
<proteinExistence type="predicted"/>
<dbReference type="Proteomes" id="UP000000268">
    <property type="component" value="Chromosome"/>
</dbReference>
<feature type="transmembrane region" description="Helical" evidence="1">
    <location>
        <begin position="7"/>
        <end position="27"/>
    </location>
</feature>
<dbReference type="HOGENOM" id="CLU_1590985_0_0_3"/>
<dbReference type="AlphaFoldDB" id="B0C3Z4"/>
<dbReference type="KEGG" id="amr:AM1_1217"/>
<organism evidence="2 3">
    <name type="scientific">Acaryochloris marina (strain MBIC 11017)</name>
    <dbReference type="NCBI Taxonomy" id="329726"/>
    <lineage>
        <taxon>Bacteria</taxon>
        <taxon>Bacillati</taxon>
        <taxon>Cyanobacteriota</taxon>
        <taxon>Cyanophyceae</taxon>
        <taxon>Acaryochloridales</taxon>
        <taxon>Acaryochloridaceae</taxon>
        <taxon>Acaryochloris</taxon>
    </lineage>
</organism>
<dbReference type="OrthoDB" id="581918at2"/>
<protein>
    <submittedName>
        <fullName evidence="2">Uncharacterized protein</fullName>
    </submittedName>
</protein>
<feature type="transmembrane region" description="Helical" evidence="1">
    <location>
        <begin position="75"/>
        <end position="93"/>
    </location>
</feature>
<dbReference type="EMBL" id="CP000828">
    <property type="protein sequence ID" value="ABW26254.1"/>
    <property type="molecule type" value="Genomic_DNA"/>
</dbReference>
<evidence type="ECO:0000256" key="1">
    <source>
        <dbReference type="SAM" id="Phobius"/>
    </source>
</evidence>
<feature type="transmembrane region" description="Helical" evidence="1">
    <location>
        <begin position="47"/>
        <end position="68"/>
    </location>
</feature>
<evidence type="ECO:0000313" key="2">
    <source>
        <dbReference type="EMBL" id="ABW26254.1"/>
    </source>
</evidence>
<evidence type="ECO:0000313" key="3">
    <source>
        <dbReference type="Proteomes" id="UP000000268"/>
    </source>
</evidence>
<keyword evidence="1" id="KW-0472">Membrane</keyword>
<keyword evidence="1" id="KW-1133">Transmembrane helix</keyword>
<name>B0C3Z4_ACAM1</name>
<keyword evidence="1" id="KW-0812">Transmembrane</keyword>